<evidence type="ECO:0000256" key="1">
    <source>
        <dbReference type="SAM" id="MobiDB-lite"/>
    </source>
</evidence>
<evidence type="ECO:0000313" key="3">
    <source>
        <dbReference type="Proteomes" id="UP000310108"/>
    </source>
</evidence>
<keyword evidence="3" id="KW-1185">Reference proteome</keyword>
<dbReference type="AlphaFoldDB" id="A0A4U6XVL6"/>
<feature type="region of interest" description="Disordered" evidence="1">
    <location>
        <begin position="19"/>
        <end position="39"/>
    </location>
</feature>
<sequence length="115" mass="12565">MPEILEIRAVERVARRMLDISGSGPSGDGRPGGCWRSRDPEIRTVERVARRMLEISGSGDPGHRETGPEDAGDLGIWAVERLARRMLEILGSGDLGRRESGLEMLEISGSGLLRD</sequence>
<accession>A0A4U6XVL6</accession>
<proteinExistence type="predicted"/>
<evidence type="ECO:0000313" key="2">
    <source>
        <dbReference type="EMBL" id="TKW60085.1"/>
    </source>
</evidence>
<reference evidence="2 3" key="1">
    <citation type="journal article" date="2019" name="PLoS ONE">
        <title>Comparative genome analysis indicates high evolutionary potential of pathogenicity genes in Colletotrichum tanaceti.</title>
        <authorList>
            <person name="Lelwala R.V."/>
            <person name="Korhonen P.K."/>
            <person name="Young N.D."/>
            <person name="Scott J.B."/>
            <person name="Ades P.A."/>
            <person name="Gasser R.B."/>
            <person name="Taylor P.W.J."/>
        </authorList>
    </citation>
    <scope>NUCLEOTIDE SEQUENCE [LARGE SCALE GENOMIC DNA]</scope>
    <source>
        <strain evidence="2">BRIP57314</strain>
    </source>
</reference>
<comment type="caution">
    <text evidence="2">The sequence shown here is derived from an EMBL/GenBank/DDBJ whole genome shotgun (WGS) entry which is preliminary data.</text>
</comment>
<name>A0A4U6XVL6_9PEZI</name>
<organism evidence="2 3">
    <name type="scientific">Colletotrichum tanaceti</name>
    <dbReference type="NCBI Taxonomy" id="1306861"/>
    <lineage>
        <taxon>Eukaryota</taxon>
        <taxon>Fungi</taxon>
        <taxon>Dikarya</taxon>
        <taxon>Ascomycota</taxon>
        <taxon>Pezizomycotina</taxon>
        <taxon>Sordariomycetes</taxon>
        <taxon>Hypocreomycetidae</taxon>
        <taxon>Glomerellales</taxon>
        <taxon>Glomerellaceae</taxon>
        <taxon>Colletotrichum</taxon>
        <taxon>Colletotrichum destructivum species complex</taxon>
    </lineage>
</organism>
<dbReference type="EMBL" id="PJEX01000002">
    <property type="protein sequence ID" value="TKW60085.1"/>
    <property type="molecule type" value="Genomic_DNA"/>
</dbReference>
<gene>
    <name evidence="2" type="ORF">CTA1_3142</name>
</gene>
<protein>
    <submittedName>
        <fullName evidence="2">Uncharacterized protein</fullName>
    </submittedName>
</protein>
<dbReference type="Proteomes" id="UP000310108">
    <property type="component" value="Unassembled WGS sequence"/>
</dbReference>